<reference evidence="5" key="1">
    <citation type="submission" date="2022-07" db="EMBL/GenBank/DDBJ databases">
        <title>Chromosome-level genome of Muraenolepis orangiensis.</title>
        <authorList>
            <person name="Kim J."/>
        </authorList>
    </citation>
    <scope>NUCLEOTIDE SEQUENCE</scope>
    <source>
        <strain evidence="5">KU_S4_2022</strain>
        <tissue evidence="5">Muscle</tissue>
    </source>
</reference>
<evidence type="ECO:0000313" key="6">
    <source>
        <dbReference type="Proteomes" id="UP001148018"/>
    </source>
</evidence>
<accession>A0A9Q0ID07</accession>
<dbReference type="InterPro" id="IPR055355">
    <property type="entry name" value="ZP-C"/>
</dbReference>
<feature type="domain" description="ZP" evidence="4">
    <location>
        <begin position="1"/>
        <end position="161"/>
    </location>
</feature>
<organism evidence="5 6">
    <name type="scientific">Muraenolepis orangiensis</name>
    <name type="common">Patagonian moray cod</name>
    <dbReference type="NCBI Taxonomy" id="630683"/>
    <lineage>
        <taxon>Eukaryota</taxon>
        <taxon>Metazoa</taxon>
        <taxon>Chordata</taxon>
        <taxon>Craniata</taxon>
        <taxon>Vertebrata</taxon>
        <taxon>Euteleostomi</taxon>
        <taxon>Actinopterygii</taxon>
        <taxon>Neopterygii</taxon>
        <taxon>Teleostei</taxon>
        <taxon>Neoteleostei</taxon>
        <taxon>Acanthomorphata</taxon>
        <taxon>Zeiogadaria</taxon>
        <taxon>Gadariae</taxon>
        <taxon>Gadiformes</taxon>
        <taxon>Muraenolepidoidei</taxon>
        <taxon>Muraenolepididae</taxon>
        <taxon>Muraenolepis</taxon>
    </lineage>
</organism>
<dbReference type="Gene3D" id="2.60.40.4100">
    <property type="entry name" value="Zona pellucida, ZP-C domain"/>
    <property type="match status" value="1"/>
</dbReference>
<name>A0A9Q0ID07_9TELE</name>
<dbReference type="Proteomes" id="UP001148018">
    <property type="component" value="Unassembled WGS sequence"/>
</dbReference>
<feature type="transmembrane region" description="Helical" evidence="3">
    <location>
        <begin position="215"/>
        <end position="236"/>
    </location>
</feature>
<dbReference type="AlphaFoldDB" id="A0A9Q0ID07"/>
<sequence>MSPQKKNDGTVQVSFYYRENGRGTCKDQLSYRCETGYCNNTEDSKPVITDRDSSSQERWCQSEGQARIAFFSKRSISLSCLAGNMVPQYLLPTDSHGTIHQASVGNQFQLHLHAQASEARISDFQSFKFVGDFDQVYITCSVILCETGNPTSRCAQGCVNNPPHRRKRGLSKETASHSVTAGPMKLLREVNSAEPQAKGAAGRLETLLGSHTSSAVLGCLFILTVLVLAGVIAAYIRKSKTQDRLTLITEWDG</sequence>
<evidence type="ECO:0000259" key="4">
    <source>
        <dbReference type="PROSITE" id="PS51034"/>
    </source>
</evidence>
<dbReference type="Pfam" id="PF00100">
    <property type="entry name" value="Zona_pellucida"/>
    <property type="match status" value="1"/>
</dbReference>
<dbReference type="InterPro" id="IPR042235">
    <property type="entry name" value="ZP-C_dom"/>
</dbReference>
<evidence type="ECO:0000256" key="1">
    <source>
        <dbReference type="ARBA" id="ARBA00022729"/>
    </source>
</evidence>
<dbReference type="OrthoDB" id="10063988at2759"/>
<gene>
    <name evidence="5" type="ORF">NHX12_005509</name>
</gene>
<keyword evidence="6" id="KW-1185">Reference proteome</keyword>
<keyword evidence="1" id="KW-0732">Signal</keyword>
<keyword evidence="3" id="KW-1133">Transmembrane helix</keyword>
<keyword evidence="3" id="KW-0472">Membrane</keyword>
<evidence type="ECO:0000256" key="3">
    <source>
        <dbReference type="SAM" id="Phobius"/>
    </source>
</evidence>
<comment type="caution">
    <text evidence="5">The sequence shown here is derived from an EMBL/GenBank/DDBJ whole genome shotgun (WGS) entry which is preliminary data.</text>
</comment>
<protein>
    <recommendedName>
        <fullName evidence="4">ZP domain-containing protein</fullName>
    </recommendedName>
</protein>
<keyword evidence="2" id="KW-1015">Disulfide bond</keyword>
<dbReference type="PROSITE" id="PS51034">
    <property type="entry name" value="ZP_2"/>
    <property type="match status" value="1"/>
</dbReference>
<dbReference type="PANTHER" id="PTHR14002">
    <property type="entry name" value="ENDOGLIN/TGF-BETA RECEPTOR TYPE III"/>
    <property type="match status" value="1"/>
</dbReference>
<evidence type="ECO:0000313" key="5">
    <source>
        <dbReference type="EMBL" id="KAJ3593173.1"/>
    </source>
</evidence>
<proteinExistence type="predicted"/>
<evidence type="ECO:0000256" key="2">
    <source>
        <dbReference type="ARBA" id="ARBA00023157"/>
    </source>
</evidence>
<dbReference type="EMBL" id="JANIIK010000112">
    <property type="protein sequence ID" value="KAJ3593173.1"/>
    <property type="molecule type" value="Genomic_DNA"/>
</dbReference>
<dbReference type="PANTHER" id="PTHR14002:SF59">
    <property type="entry name" value="CUB AND ZONA PELLUCIDA-LIKE DOMAIN-CONTAINING PROTEIN 1-RELATED"/>
    <property type="match status" value="1"/>
</dbReference>
<dbReference type="InterPro" id="IPR001507">
    <property type="entry name" value="ZP_dom"/>
</dbReference>
<keyword evidence="3" id="KW-0812">Transmembrane</keyword>